<dbReference type="Proteomes" id="UP000515145">
    <property type="component" value="Chromosome 1"/>
</dbReference>
<dbReference type="SUPFAM" id="SSF48726">
    <property type="entry name" value="Immunoglobulin"/>
    <property type="match status" value="2"/>
</dbReference>
<gene>
    <name evidence="11" type="primary">LOC114436191</name>
</gene>
<dbReference type="SMART" id="SM00408">
    <property type="entry name" value="IGc2"/>
    <property type="match status" value="2"/>
</dbReference>
<dbReference type="InterPro" id="IPR003599">
    <property type="entry name" value="Ig_sub"/>
</dbReference>
<keyword evidence="3 7" id="KW-0472">Membrane</keyword>
<evidence type="ECO:0000256" key="7">
    <source>
        <dbReference type="SAM" id="Phobius"/>
    </source>
</evidence>
<protein>
    <submittedName>
        <fullName evidence="11">Hemicentin-1</fullName>
    </submittedName>
</protein>
<dbReference type="Pfam" id="PF13927">
    <property type="entry name" value="Ig_3"/>
    <property type="match status" value="1"/>
</dbReference>
<keyword evidence="5" id="KW-0325">Glycoprotein</keyword>
<feature type="domain" description="Ig-like" evidence="9">
    <location>
        <begin position="108"/>
        <end position="212"/>
    </location>
</feature>
<dbReference type="Pfam" id="PF17736">
    <property type="entry name" value="Ig_C17orf99"/>
    <property type="match status" value="1"/>
</dbReference>
<dbReference type="InterPro" id="IPR040878">
    <property type="entry name" value="IL-40-like_Ig"/>
</dbReference>
<dbReference type="AlphaFoldDB" id="A0A6P7INN3"/>
<dbReference type="PANTHER" id="PTHR11640">
    <property type="entry name" value="NEPHRIN"/>
    <property type="match status" value="1"/>
</dbReference>
<keyword evidence="2 8" id="KW-0732">Signal</keyword>
<feature type="signal peptide" evidence="8">
    <location>
        <begin position="1"/>
        <end position="20"/>
    </location>
</feature>
<organism evidence="10 11">
    <name type="scientific">Parambassis ranga</name>
    <name type="common">Indian glassy fish</name>
    <dbReference type="NCBI Taxonomy" id="210632"/>
    <lineage>
        <taxon>Eukaryota</taxon>
        <taxon>Metazoa</taxon>
        <taxon>Chordata</taxon>
        <taxon>Craniata</taxon>
        <taxon>Vertebrata</taxon>
        <taxon>Euteleostomi</taxon>
        <taxon>Actinopterygii</taxon>
        <taxon>Neopterygii</taxon>
        <taxon>Teleostei</taxon>
        <taxon>Neoteleostei</taxon>
        <taxon>Acanthomorphata</taxon>
        <taxon>Ovalentaria</taxon>
        <taxon>Ambassidae</taxon>
        <taxon>Parambassis</taxon>
    </lineage>
</organism>
<dbReference type="RefSeq" id="XP_028262144.1">
    <property type="nucleotide sequence ID" value="XM_028406343.1"/>
</dbReference>
<evidence type="ECO:0000256" key="3">
    <source>
        <dbReference type="ARBA" id="ARBA00023136"/>
    </source>
</evidence>
<comment type="subcellular location">
    <subcellularLocation>
        <location evidence="1">Membrane</location>
        <topology evidence="1">Single-pass type I membrane protein</topology>
    </subcellularLocation>
</comment>
<dbReference type="InterPro" id="IPR007110">
    <property type="entry name" value="Ig-like_dom"/>
</dbReference>
<evidence type="ECO:0000256" key="5">
    <source>
        <dbReference type="ARBA" id="ARBA00023180"/>
    </source>
</evidence>
<dbReference type="InParanoid" id="A0A6P7INN3"/>
<feature type="domain" description="Ig-like" evidence="9">
    <location>
        <begin position="312"/>
        <end position="399"/>
    </location>
</feature>
<dbReference type="Gene3D" id="2.60.40.10">
    <property type="entry name" value="Immunoglobulins"/>
    <property type="match status" value="2"/>
</dbReference>
<name>A0A6P7INN3_9TELE</name>
<reference evidence="11" key="1">
    <citation type="submission" date="2025-08" db="UniProtKB">
        <authorList>
            <consortium name="RefSeq"/>
        </authorList>
    </citation>
    <scope>IDENTIFICATION</scope>
</reference>
<dbReference type="OrthoDB" id="9947088at2759"/>
<dbReference type="GO" id="GO:0050839">
    <property type="term" value="F:cell adhesion molecule binding"/>
    <property type="evidence" value="ECO:0007669"/>
    <property type="project" value="TreeGrafter"/>
</dbReference>
<dbReference type="InterPro" id="IPR051275">
    <property type="entry name" value="Cell_adhesion_signaling"/>
</dbReference>
<keyword evidence="4" id="KW-1015">Disulfide bond</keyword>
<evidence type="ECO:0000256" key="1">
    <source>
        <dbReference type="ARBA" id="ARBA00004479"/>
    </source>
</evidence>
<dbReference type="PANTHER" id="PTHR11640:SF158">
    <property type="entry name" value="V-SET AND IMMUNOGLOBULIN DOMAIN-CONTAINING PROTEIN 10-LIKE 2"/>
    <property type="match status" value="1"/>
</dbReference>
<keyword evidence="6" id="KW-0393">Immunoglobulin domain</keyword>
<keyword evidence="7" id="KW-1133">Transmembrane helix</keyword>
<feature type="transmembrane region" description="Helical" evidence="7">
    <location>
        <begin position="413"/>
        <end position="442"/>
    </location>
</feature>
<evidence type="ECO:0000256" key="4">
    <source>
        <dbReference type="ARBA" id="ARBA00023157"/>
    </source>
</evidence>
<proteinExistence type="predicted"/>
<evidence type="ECO:0000313" key="10">
    <source>
        <dbReference type="Proteomes" id="UP000515145"/>
    </source>
</evidence>
<dbReference type="GO" id="GO:0098609">
    <property type="term" value="P:cell-cell adhesion"/>
    <property type="evidence" value="ECO:0007669"/>
    <property type="project" value="TreeGrafter"/>
</dbReference>
<dbReference type="InterPro" id="IPR013783">
    <property type="entry name" value="Ig-like_fold"/>
</dbReference>
<dbReference type="SMART" id="SM00409">
    <property type="entry name" value="IG"/>
    <property type="match status" value="2"/>
</dbReference>
<evidence type="ECO:0000313" key="11">
    <source>
        <dbReference type="RefSeq" id="XP_028262144.1"/>
    </source>
</evidence>
<keyword evidence="10" id="KW-1185">Reference proteome</keyword>
<evidence type="ECO:0000256" key="6">
    <source>
        <dbReference type="ARBA" id="ARBA00023319"/>
    </source>
</evidence>
<evidence type="ECO:0000256" key="2">
    <source>
        <dbReference type="ARBA" id="ARBA00022729"/>
    </source>
</evidence>
<dbReference type="InterPro" id="IPR003598">
    <property type="entry name" value="Ig_sub2"/>
</dbReference>
<keyword evidence="7" id="KW-0812">Transmembrane</keyword>
<dbReference type="CDD" id="cd00096">
    <property type="entry name" value="Ig"/>
    <property type="match status" value="1"/>
</dbReference>
<accession>A0A6P7INN3</accession>
<feature type="chain" id="PRO_5028399983" evidence="8">
    <location>
        <begin position="21"/>
        <end position="524"/>
    </location>
</feature>
<evidence type="ECO:0000256" key="8">
    <source>
        <dbReference type="SAM" id="SignalP"/>
    </source>
</evidence>
<dbReference type="GO" id="GO:0005886">
    <property type="term" value="C:plasma membrane"/>
    <property type="evidence" value="ECO:0007669"/>
    <property type="project" value="TreeGrafter"/>
</dbReference>
<dbReference type="GeneID" id="114436191"/>
<sequence length="524" mass="58694">MFGTVFLVFLGLCLCSKGSSQTVLGLPRLSGPSEVLVKTAIELECEVPPGSEEEILLQIFKNGSSRLLGEVTLLVDENVGVIPIWTSLIHDGELQCVASGQNNTEILPTVSDTHRLKIVEPVKGAMIVHSGPAEFYEGDVLELHCSLSAGNYQSYLWLLNGRPISRSYDRHIEDAYLRIEKTTSKDSGSYTCMATNIFNKTEVFVSNSSEVVITVKDYVSDPDISYTVLKEDPHNHFAMVTCQSTKGTPPITFSLYNKTELVANMTTEENRATFKVPVDLDQEQSLQCQAANEGGARHSQFLRVYVELVGGPAVMNHDYDTGENYAIIGLRFYCKAEKGSHPRYQWFLNKTLLDERGSFYYVHHQAPERSILLLAVGRSSAGTYHCEVTNSFDNTTTIRSNRRYIDKEVLNRLPFFVVLIVFGCFTTLILLVSMCCCIGVVFRRRQYGDKSLLMLEMERSVPAYEGELDLSVYSEDPGVVETAKGEEEFDQASEASVDEWAEIEREKKTLEDEPVKVAMRMFAL</sequence>
<evidence type="ECO:0000259" key="9">
    <source>
        <dbReference type="PROSITE" id="PS50835"/>
    </source>
</evidence>
<dbReference type="InterPro" id="IPR036179">
    <property type="entry name" value="Ig-like_dom_sf"/>
</dbReference>
<dbReference type="PROSITE" id="PS50835">
    <property type="entry name" value="IG_LIKE"/>
    <property type="match status" value="2"/>
</dbReference>
<dbReference type="GO" id="GO:0005911">
    <property type="term" value="C:cell-cell junction"/>
    <property type="evidence" value="ECO:0007669"/>
    <property type="project" value="TreeGrafter"/>
</dbReference>